<gene>
    <name evidence="1" type="ORF">H8S37_04650</name>
</gene>
<name>A0A923RQ24_9FIRM</name>
<protein>
    <submittedName>
        <fullName evidence="1">Uncharacterized protein</fullName>
    </submittedName>
</protein>
<organism evidence="1 2">
    <name type="scientific">Mediterraneibacter hominis</name>
    <dbReference type="NCBI Taxonomy" id="2763054"/>
    <lineage>
        <taxon>Bacteria</taxon>
        <taxon>Bacillati</taxon>
        <taxon>Bacillota</taxon>
        <taxon>Clostridia</taxon>
        <taxon>Lachnospirales</taxon>
        <taxon>Lachnospiraceae</taxon>
        <taxon>Mediterraneibacter</taxon>
    </lineage>
</organism>
<dbReference type="AlphaFoldDB" id="A0A923RQ24"/>
<comment type="caution">
    <text evidence="1">The sequence shown here is derived from an EMBL/GenBank/DDBJ whole genome shotgun (WGS) entry which is preliminary data.</text>
</comment>
<accession>A0A923RQ24</accession>
<proteinExistence type="predicted"/>
<evidence type="ECO:0000313" key="2">
    <source>
        <dbReference type="Proteomes" id="UP000652477"/>
    </source>
</evidence>
<evidence type="ECO:0000313" key="1">
    <source>
        <dbReference type="EMBL" id="MBC5688218.1"/>
    </source>
</evidence>
<dbReference type="EMBL" id="JACOPF010000001">
    <property type="protein sequence ID" value="MBC5688218.1"/>
    <property type="molecule type" value="Genomic_DNA"/>
</dbReference>
<dbReference type="Proteomes" id="UP000652477">
    <property type="component" value="Unassembled WGS sequence"/>
</dbReference>
<keyword evidence="2" id="KW-1185">Reference proteome</keyword>
<reference evidence="1" key="1">
    <citation type="submission" date="2020-08" db="EMBL/GenBank/DDBJ databases">
        <title>Genome public.</title>
        <authorList>
            <person name="Liu C."/>
            <person name="Sun Q."/>
        </authorList>
    </citation>
    <scope>NUCLEOTIDE SEQUENCE</scope>
    <source>
        <strain evidence="1">NSJ-55</strain>
    </source>
</reference>
<sequence length="74" mass="8692">MFGSMELLGDKIDQRFSRYISLDGIPENEVEEFEGIYAAYKKLGGNHKREEKYKYVKQHLKVIPVVSKLKQEEL</sequence>